<comment type="caution">
    <text evidence="1">The sequence shown here is derived from an EMBL/GenBank/DDBJ whole genome shotgun (WGS) entry which is preliminary data.</text>
</comment>
<organism evidence="1 2">
    <name type="scientific">Stenotrophomonas maltophilia</name>
    <name type="common">Pseudomonas maltophilia</name>
    <name type="synonym">Xanthomonas maltophilia</name>
    <dbReference type="NCBI Taxonomy" id="40324"/>
    <lineage>
        <taxon>Bacteria</taxon>
        <taxon>Pseudomonadati</taxon>
        <taxon>Pseudomonadota</taxon>
        <taxon>Gammaproteobacteria</taxon>
        <taxon>Lysobacterales</taxon>
        <taxon>Lysobacteraceae</taxon>
        <taxon>Stenotrophomonas</taxon>
        <taxon>Stenotrophomonas maltophilia group</taxon>
    </lineage>
</organism>
<evidence type="ECO:0000313" key="2">
    <source>
        <dbReference type="Proteomes" id="UP001214521"/>
    </source>
</evidence>
<reference evidence="1" key="1">
    <citation type="submission" date="2022-07" db="EMBL/GenBank/DDBJ databases">
        <authorList>
            <consortium name="Clinical and Environmental Microbiology Branch: Whole genome sequencing antimicrobial resistance pathogens in the healthcare setting"/>
        </authorList>
    </citation>
    <scope>NUCLEOTIDE SEQUENCE</scope>
    <source>
        <strain evidence="1">Stenotrophomonas_maltophilia_2021CK-00905</strain>
    </source>
</reference>
<evidence type="ECO:0000313" key="1">
    <source>
        <dbReference type="EMBL" id="EKT4442311.1"/>
    </source>
</evidence>
<name>A0AAI9CCT0_STEMA</name>
<proteinExistence type="predicted"/>
<dbReference type="RefSeq" id="WP_049399103.1">
    <property type="nucleotide sequence ID" value="NZ_JBFCWN010000058.1"/>
</dbReference>
<gene>
    <name evidence="1" type="ORF">QEK83_002991</name>
</gene>
<dbReference type="EMBL" id="ABLOMU010000037">
    <property type="protein sequence ID" value="EKT4442311.1"/>
    <property type="molecule type" value="Genomic_DNA"/>
</dbReference>
<dbReference type="AlphaFoldDB" id="A0AAI9CCT0"/>
<protein>
    <submittedName>
        <fullName evidence="1">Uncharacterized protein</fullName>
    </submittedName>
</protein>
<sequence length="165" mass="18016">MTELQKRILAYADSLRSRADISPDKFATAIGVSLVPDEKVSIRHIAKDLATTDGYNYGASYLSVESAREFPSQEVIFYQLGKQPVTDAPNGVCYWEAESAGRALEALGYRTGGEVPFQRGGIRQYRRPITGGSQGMDTSLLTYRSNEGDTARTCVYAVQFGGGDK</sequence>
<dbReference type="Proteomes" id="UP001214521">
    <property type="component" value="Unassembled WGS sequence"/>
</dbReference>
<accession>A0AAI9CCT0</accession>